<proteinExistence type="predicted"/>
<dbReference type="AlphaFoldDB" id="A0A915HV57"/>
<feature type="region of interest" description="Disordered" evidence="1">
    <location>
        <begin position="10"/>
        <end position="40"/>
    </location>
</feature>
<evidence type="ECO:0000313" key="3">
    <source>
        <dbReference type="WBParaSite" id="nRc.2.0.1.t05784-RA"/>
    </source>
</evidence>
<evidence type="ECO:0000256" key="1">
    <source>
        <dbReference type="SAM" id="MobiDB-lite"/>
    </source>
</evidence>
<accession>A0A915HV57</accession>
<keyword evidence="2" id="KW-1185">Reference proteome</keyword>
<evidence type="ECO:0000313" key="2">
    <source>
        <dbReference type="Proteomes" id="UP000887565"/>
    </source>
</evidence>
<feature type="compositionally biased region" description="Basic and acidic residues" evidence="1">
    <location>
        <begin position="18"/>
        <end position="31"/>
    </location>
</feature>
<dbReference type="WBParaSite" id="nRc.2.0.1.t05784-RA">
    <property type="protein sequence ID" value="nRc.2.0.1.t05784-RA"/>
    <property type="gene ID" value="nRc.2.0.1.g05784"/>
</dbReference>
<name>A0A915HV57_ROMCU</name>
<protein>
    <submittedName>
        <fullName evidence="3">Uncharacterized protein</fullName>
    </submittedName>
</protein>
<reference evidence="3" key="1">
    <citation type="submission" date="2022-11" db="UniProtKB">
        <authorList>
            <consortium name="WormBaseParasite"/>
        </authorList>
    </citation>
    <scope>IDENTIFICATION</scope>
</reference>
<organism evidence="2 3">
    <name type="scientific">Romanomermis culicivorax</name>
    <name type="common">Nematode worm</name>
    <dbReference type="NCBI Taxonomy" id="13658"/>
    <lineage>
        <taxon>Eukaryota</taxon>
        <taxon>Metazoa</taxon>
        <taxon>Ecdysozoa</taxon>
        <taxon>Nematoda</taxon>
        <taxon>Enoplea</taxon>
        <taxon>Dorylaimia</taxon>
        <taxon>Mermithida</taxon>
        <taxon>Mermithoidea</taxon>
        <taxon>Mermithidae</taxon>
        <taxon>Romanomermis</taxon>
    </lineage>
</organism>
<dbReference type="Proteomes" id="UP000887565">
    <property type="component" value="Unplaced"/>
</dbReference>
<sequence length="80" mass="9220">MAKTIKVLGQENGTAAWESEKMPDDLPDQKSKNRLFSDAGRTPHEGKLTIYKMQSKNILRLFLEKRALTILKNKDFREKA</sequence>